<dbReference type="Proteomes" id="UP000243579">
    <property type="component" value="Unassembled WGS sequence"/>
</dbReference>
<dbReference type="PROSITE" id="PS51257">
    <property type="entry name" value="PROKAR_LIPOPROTEIN"/>
    <property type="match status" value="1"/>
</dbReference>
<evidence type="ECO:0000313" key="1">
    <source>
        <dbReference type="EMBL" id="OQS00823.1"/>
    </source>
</evidence>
<accession>A0A1V9ZS51</accession>
<sequence>MVASPAKAKSKLVQRLLKQPKPIPASVAVTIATSCTPLHTAVLRSDTASALRCLQYIESPDNVCTRHRGMNKAMAMGTPRFITPASLDAPR</sequence>
<reference evidence="1 2" key="1">
    <citation type="journal article" date="2014" name="Genome Biol. Evol.">
        <title>The secreted proteins of Achlya hypogyna and Thraustotheca clavata identify the ancestral oomycete secretome and reveal gene acquisitions by horizontal gene transfer.</title>
        <authorList>
            <person name="Misner I."/>
            <person name="Blouin N."/>
            <person name="Leonard G."/>
            <person name="Richards T.A."/>
            <person name="Lane C.E."/>
        </authorList>
    </citation>
    <scope>NUCLEOTIDE SEQUENCE [LARGE SCALE GENOMIC DNA]</scope>
    <source>
        <strain evidence="1 2">ATCC 48635</strain>
    </source>
</reference>
<dbReference type="AlphaFoldDB" id="A0A1V9ZS51"/>
<comment type="caution">
    <text evidence="1">The sequence shown here is derived from an EMBL/GenBank/DDBJ whole genome shotgun (WGS) entry which is preliminary data.</text>
</comment>
<organism evidence="1 2">
    <name type="scientific">Achlya hypogyna</name>
    <name type="common">Oomycete</name>
    <name type="synonym">Protoachlya hypogyna</name>
    <dbReference type="NCBI Taxonomy" id="1202772"/>
    <lineage>
        <taxon>Eukaryota</taxon>
        <taxon>Sar</taxon>
        <taxon>Stramenopiles</taxon>
        <taxon>Oomycota</taxon>
        <taxon>Saprolegniomycetes</taxon>
        <taxon>Saprolegniales</taxon>
        <taxon>Achlyaceae</taxon>
        <taxon>Achlya</taxon>
    </lineage>
</organism>
<name>A0A1V9ZS51_ACHHY</name>
<proteinExistence type="predicted"/>
<keyword evidence="2" id="KW-1185">Reference proteome</keyword>
<gene>
    <name evidence="1" type="ORF">ACHHYP_20096</name>
</gene>
<dbReference type="EMBL" id="JNBR01000022">
    <property type="protein sequence ID" value="OQS00823.1"/>
    <property type="molecule type" value="Genomic_DNA"/>
</dbReference>
<evidence type="ECO:0000313" key="2">
    <source>
        <dbReference type="Proteomes" id="UP000243579"/>
    </source>
</evidence>
<protein>
    <submittedName>
        <fullName evidence="1">Uncharacterized protein</fullName>
    </submittedName>
</protein>